<protein>
    <submittedName>
        <fullName evidence="9">Uncharacterized protein</fullName>
    </submittedName>
</protein>
<evidence type="ECO:0000256" key="1">
    <source>
        <dbReference type="ARBA" id="ARBA00009865"/>
    </source>
</evidence>
<feature type="site" description="Important for catalytic activity, responsible for pKa modulation of the active site Glu and correct orientation of both the proton donor and substrate" evidence="6">
    <location>
        <position position="134"/>
    </location>
</feature>
<evidence type="ECO:0000256" key="4">
    <source>
        <dbReference type="ARBA" id="ARBA00023295"/>
    </source>
</evidence>
<dbReference type="SUPFAM" id="SSF75005">
    <property type="entry name" value="Arabinanase/levansucrase/invertase"/>
    <property type="match status" value="1"/>
</dbReference>
<evidence type="ECO:0000256" key="6">
    <source>
        <dbReference type="PIRSR" id="PIRSR606710-2"/>
    </source>
</evidence>
<evidence type="ECO:0000313" key="11">
    <source>
        <dbReference type="Proteomes" id="UP000677228"/>
    </source>
</evidence>
<evidence type="ECO:0000256" key="2">
    <source>
        <dbReference type="ARBA" id="ARBA00022729"/>
    </source>
</evidence>
<reference evidence="9" key="1">
    <citation type="submission" date="2021-02" db="EMBL/GenBank/DDBJ databases">
        <authorList>
            <person name="Nowell W R."/>
        </authorList>
    </citation>
    <scope>NUCLEOTIDE SEQUENCE</scope>
</reference>
<dbReference type="Gene3D" id="2.60.120.260">
    <property type="entry name" value="Galactose-binding domain-like"/>
    <property type="match status" value="1"/>
</dbReference>
<feature type="active site" description="Proton acceptor" evidence="5">
    <location>
        <position position="20"/>
    </location>
</feature>
<gene>
    <name evidence="9" type="ORF">OVA965_LOCUS18497</name>
    <name evidence="10" type="ORF">TMI583_LOCUS18509</name>
</gene>
<keyword evidence="8" id="KW-0175">Coiled coil</keyword>
<dbReference type="Pfam" id="PF04616">
    <property type="entry name" value="Glyco_hydro_43"/>
    <property type="match status" value="1"/>
</dbReference>
<comment type="caution">
    <text evidence="9">The sequence shown here is derived from an EMBL/GenBank/DDBJ whole genome shotgun (WGS) entry which is preliminary data.</text>
</comment>
<dbReference type="EMBL" id="CAJNOK010009210">
    <property type="protein sequence ID" value="CAF1083882.1"/>
    <property type="molecule type" value="Genomic_DNA"/>
</dbReference>
<dbReference type="GO" id="GO:0004553">
    <property type="term" value="F:hydrolase activity, hydrolyzing O-glycosyl compounds"/>
    <property type="evidence" value="ECO:0007669"/>
    <property type="project" value="InterPro"/>
</dbReference>
<organism evidence="9 11">
    <name type="scientific">Didymodactylos carnosus</name>
    <dbReference type="NCBI Taxonomy" id="1234261"/>
    <lineage>
        <taxon>Eukaryota</taxon>
        <taxon>Metazoa</taxon>
        <taxon>Spiralia</taxon>
        <taxon>Gnathifera</taxon>
        <taxon>Rotifera</taxon>
        <taxon>Eurotatoria</taxon>
        <taxon>Bdelloidea</taxon>
        <taxon>Philodinida</taxon>
        <taxon>Philodinidae</taxon>
        <taxon>Didymodactylos</taxon>
    </lineage>
</organism>
<evidence type="ECO:0000256" key="5">
    <source>
        <dbReference type="PIRSR" id="PIRSR606710-1"/>
    </source>
</evidence>
<dbReference type="Proteomes" id="UP000677228">
    <property type="component" value="Unassembled WGS sequence"/>
</dbReference>
<evidence type="ECO:0000256" key="3">
    <source>
        <dbReference type="ARBA" id="ARBA00022801"/>
    </source>
</evidence>
<dbReference type="InterPro" id="IPR023296">
    <property type="entry name" value="Glyco_hydro_beta-prop_sf"/>
</dbReference>
<dbReference type="Gene3D" id="2.115.10.20">
    <property type="entry name" value="Glycosyl hydrolase domain, family 43"/>
    <property type="match status" value="1"/>
</dbReference>
<dbReference type="Proteomes" id="UP000682733">
    <property type="component" value="Unassembled WGS sequence"/>
</dbReference>
<feature type="active site" description="Proton donor" evidence="5">
    <location>
        <position position="198"/>
    </location>
</feature>
<name>A0A8S2E992_9BILA</name>
<evidence type="ECO:0000313" key="9">
    <source>
        <dbReference type="EMBL" id="CAF1083882.1"/>
    </source>
</evidence>
<dbReference type="PANTHER" id="PTHR43817:SF1">
    <property type="entry name" value="HYDROLASE, FAMILY 43, PUTATIVE (AFU_ORTHOLOGUE AFUA_3G01660)-RELATED"/>
    <property type="match status" value="1"/>
</dbReference>
<keyword evidence="2" id="KW-0732">Signal</keyword>
<evidence type="ECO:0000313" key="10">
    <source>
        <dbReference type="EMBL" id="CAF3846509.1"/>
    </source>
</evidence>
<feature type="non-terminal residue" evidence="9">
    <location>
        <position position="496"/>
    </location>
</feature>
<feature type="coiled-coil region" evidence="8">
    <location>
        <begin position="429"/>
        <end position="491"/>
    </location>
</feature>
<keyword evidence="4 7" id="KW-0326">Glycosidase</keyword>
<dbReference type="GO" id="GO:0005975">
    <property type="term" value="P:carbohydrate metabolic process"/>
    <property type="evidence" value="ECO:0007669"/>
    <property type="project" value="InterPro"/>
</dbReference>
<dbReference type="CDD" id="cd18820">
    <property type="entry name" value="GH43_LbAraf43-like"/>
    <property type="match status" value="1"/>
</dbReference>
<evidence type="ECO:0000256" key="7">
    <source>
        <dbReference type="RuleBase" id="RU361187"/>
    </source>
</evidence>
<keyword evidence="3 7" id="KW-0378">Hydrolase</keyword>
<accession>A0A8S2E992</accession>
<evidence type="ECO:0000256" key="8">
    <source>
        <dbReference type="SAM" id="Coils"/>
    </source>
</evidence>
<proteinExistence type="inferred from homology"/>
<sequence length="496" mass="57507">SQNYTNVNNFYNLIAQEGADPWVYKHSNGYYYYLKSTGSNLLLSKSRTLTGIDVGKNKTVWSSRDTGPSCRDIWAPELHFLRQKWYIYYAGTTCDSDNVNHRMFVLENKNFDPFIGEFDEKGQITDSTQKWAIDGTVLEHPLSDELYFIWSGWEGDIDVRQLLYIAHMSNPWTIDSERVEIAIPTYSWETNHRPNVNEGAQILIHNSTINLIYSASGSWTNDYSLGLITLDVNNDPMMPSSWIKRSFPLLQSANGLYGPGHASFTKSPDDKENWIVFHNARYNGSGWVRQVRTQIFSWNLDNTPNFCSLNDPNIPIQLPSGEPIRQRYEAEYAEFDSGPSVRYDLAASNHLKVEGLNKTNSLIEFFIYLNMEGWYVVNVRARTSNDENSKTSSSLYLRVNDNYNNSSKHRLQQEMNYLNALENVNLETVENLLKENAQIREKLDLQESKTLRLKREIEILTSRLHVLEDEIDTYEQETSDLRQQIRQQRLNSPHIQ</sequence>
<dbReference type="PANTHER" id="PTHR43817">
    <property type="entry name" value="GLYCOSYL HYDROLASE"/>
    <property type="match status" value="1"/>
</dbReference>
<comment type="similarity">
    <text evidence="1 7">Belongs to the glycosyl hydrolase 43 family.</text>
</comment>
<dbReference type="AlphaFoldDB" id="A0A8S2E992"/>
<dbReference type="EMBL" id="CAJOBA010009227">
    <property type="protein sequence ID" value="CAF3846509.1"/>
    <property type="molecule type" value="Genomic_DNA"/>
</dbReference>
<dbReference type="InterPro" id="IPR006710">
    <property type="entry name" value="Glyco_hydro_43"/>
</dbReference>